<organism evidence="1 2">
    <name type="scientific">Jatrophihabitans telluris</name>
    <dbReference type="NCBI Taxonomy" id="2038343"/>
    <lineage>
        <taxon>Bacteria</taxon>
        <taxon>Bacillati</taxon>
        <taxon>Actinomycetota</taxon>
        <taxon>Actinomycetes</taxon>
        <taxon>Jatrophihabitantales</taxon>
        <taxon>Jatrophihabitantaceae</taxon>
        <taxon>Jatrophihabitans</taxon>
    </lineage>
</organism>
<dbReference type="RefSeq" id="WP_249771438.1">
    <property type="nucleotide sequence ID" value="NZ_CP097332.1"/>
</dbReference>
<proteinExistence type="predicted"/>
<keyword evidence="1" id="KW-0328">Glycosyltransferase</keyword>
<name>A0ABY4QXT9_9ACTN</name>
<sequence>MSDPTRAAAEPPSLAIQQVLYSNDPADVLHALENLAHSVALAQRRALVGQVQLSLGDCSPSPVLAEPDIDRVRAMFEPLWAKVDVTVFGANLGSAAGHNRLLTSNECLRTLILNPDALVAPLTISSLMRSLAPGVGIVEARQLPLEHPKDYDSRTGDTSWASTACALMRTEMLAELDGFDATTFFLYCDDVDLSWRARLAGWRVVFDPAASVFHDKRLGDDGLIGVTPAEIYYSAEAALMLTHKYSRPDLVASISADLAASPHEAHNKAVAEYRRRQEEDLLPAPIDPEGRVAQFVGGAYAIHRF</sequence>
<reference evidence="1" key="1">
    <citation type="journal article" date="2018" name="Int. J. Syst. Evol. Microbiol.">
        <title>Jatrophihabitans telluris sp. nov., isolated from sediment soil of lava forest wetlands and the emended description of the genus Jatrophihabitans.</title>
        <authorList>
            <person name="Lee K.C."/>
            <person name="Suh M.K."/>
            <person name="Eom M.K."/>
            <person name="Kim K.K."/>
            <person name="Kim J.S."/>
            <person name="Kim D.S."/>
            <person name="Ko S.H."/>
            <person name="Shin Y.K."/>
            <person name="Lee J.S."/>
        </authorList>
    </citation>
    <scope>NUCLEOTIDE SEQUENCE</scope>
    <source>
        <strain evidence="1">N237</strain>
    </source>
</reference>
<dbReference type="EMBL" id="CP097332">
    <property type="protein sequence ID" value="UQX88184.1"/>
    <property type="molecule type" value="Genomic_DNA"/>
</dbReference>
<dbReference type="GO" id="GO:0016757">
    <property type="term" value="F:glycosyltransferase activity"/>
    <property type="evidence" value="ECO:0007669"/>
    <property type="project" value="UniProtKB-KW"/>
</dbReference>
<dbReference type="PANTHER" id="PTHR43179">
    <property type="entry name" value="RHAMNOSYLTRANSFERASE WBBL"/>
    <property type="match status" value="1"/>
</dbReference>
<reference evidence="1" key="2">
    <citation type="submission" date="2022-05" db="EMBL/GenBank/DDBJ databases">
        <authorList>
            <person name="Kim J.-S."/>
            <person name="Lee K."/>
            <person name="Suh M."/>
            <person name="Eom M."/>
            <person name="Kim J.-S."/>
            <person name="Kim D.-S."/>
            <person name="Ko S.-H."/>
            <person name="Shin Y."/>
            <person name="Lee J.-S."/>
        </authorList>
    </citation>
    <scope>NUCLEOTIDE SEQUENCE</scope>
    <source>
        <strain evidence="1">N237</strain>
    </source>
</reference>
<dbReference type="Pfam" id="PF13641">
    <property type="entry name" value="Glyco_tranf_2_3"/>
    <property type="match status" value="1"/>
</dbReference>
<dbReference type="EC" id="2.4.-.-" evidence="1"/>
<dbReference type="Gene3D" id="3.90.550.10">
    <property type="entry name" value="Spore Coat Polysaccharide Biosynthesis Protein SpsA, Chain A"/>
    <property type="match status" value="1"/>
</dbReference>
<keyword evidence="1" id="KW-0808">Transferase</keyword>
<dbReference type="PANTHER" id="PTHR43179:SF7">
    <property type="entry name" value="RHAMNOSYLTRANSFERASE WBBL"/>
    <property type="match status" value="1"/>
</dbReference>
<accession>A0ABY4QXT9</accession>
<keyword evidence="2" id="KW-1185">Reference proteome</keyword>
<gene>
    <name evidence="1" type="ORF">M6D93_18120</name>
</gene>
<dbReference type="Proteomes" id="UP001056336">
    <property type="component" value="Chromosome"/>
</dbReference>
<evidence type="ECO:0000313" key="2">
    <source>
        <dbReference type="Proteomes" id="UP001056336"/>
    </source>
</evidence>
<dbReference type="SUPFAM" id="SSF53448">
    <property type="entry name" value="Nucleotide-diphospho-sugar transferases"/>
    <property type="match status" value="1"/>
</dbReference>
<dbReference type="InterPro" id="IPR029044">
    <property type="entry name" value="Nucleotide-diphossugar_trans"/>
</dbReference>
<protein>
    <submittedName>
        <fullName evidence="1">Glycosyltransferase</fullName>
        <ecNumber evidence="1">2.4.-.-</ecNumber>
    </submittedName>
</protein>
<evidence type="ECO:0000313" key="1">
    <source>
        <dbReference type="EMBL" id="UQX88184.1"/>
    </source>
</evidence>